<gene>
    <name evidence="1" type="ORF">H5410_015539</name>
</gene>
<dbReference type="AlphaFoldDB" id="A0A9J5ZUE6"/>
<organism evidence="1 2">
    <name type="scientific">Solanum commersonii</name>
    <name type="common">Commerson's wild potato</name>
    <name type="synonym">Commerson's nightshade</name>
    <dbReference type="NCBI Taxonomy" id="4109"/>
    <lineage>
        <taxon>Eukaryota</taxon>
        <taxon>Viridiplantae</taxon>
        <taxon>Streptophyta</taxon>
        <taxon>Embryophyta</taxon>
        <taxon>Tracheophyta</taxon>
        <taxon>Spermatophyta</taxon>
        <taxon>Magnoliopsida</taxon>
        <taxon>eudicotyledons</taxon>
        <taxon>Gunneridae</taxon>
        <taxon>Pentapetalae</taxon>
        <taxon>asterids</taxon>
        <taxon>lamiids</taxon>
        <taxon>Solanales</taxon>
        <taxon>Solanaceae</taxon>
        <taxon>Solanoideae</taxon>
        <taxon>Solaneae</taxon>
        <taxon>Solanum</taxon>
    </lineage>
</organism>
<dbReference type="EMBL" id="JACXVP010000003">
    <property type="protein sequence ID" value="KAG5615715.1"/>
    <property type="molecule type" value="Genomic_DNA"/>
</dbReference>
<evidence type="ECO:0000313" key="1">
    <source>
        <dbReference type="EMBL" id="KAG5615715.1"/>
    </source>
</evidence>
<protein>
    <submittedName>
        <fullName evidence="1">Uncharacterized protein</fullName>
    </submittedName>
</protein>
<keyword evidence="2" id="KW-1185">Reference proteome</keyword>
<reference evidence="1 2" key="1">
    <citation type="submission" date="2020-09" db="EMBL/GenBank/DDBJ databases">
        <title>De no assembly of potato wild relative species, Solanum commersonii.</title>
        <authorList>
            <person name="Cho K."/>
        </authorList>
    </citation>
    <scope>NUCLEOTIDE SEQUENCE [LARGE SCALE GENOMIC DNA]</scope>
    <source>
        <strain evidence="1">LZ3.2</strain>
        <tissue evidence="1">Leaf</tissue>
    </source>
</reference>
<evidence type="ECO:0000313" key="2">
    <source>
        <dbReference type="Proteomes" id="UP000824120"/>
    </source>
</evidence>
<proteinExistence type="predicted"/>
<accession>A0A9J5ZUE6</accession>
<sequence>MDTRRLAKWTWLSPGLLFFVLSTHFVPFCKLASLLCSSIHVPGNQVNSSSAVQRGCIKQCYTRLNHECTQQDSTYLCKDQLCTQRFKFKLNKGTQMPSHKDDSIFTRNGSTLYSSGITYNSHVHKDEHIHDLTHRFARIFQSTFVQFTQDQEGLFKACNGA</sequence>
<name>A0A9J5ZUE6_SOLCO</name>
<dbReference type="Proteomes" id="UP000824120">
    <property type="component" value="Chromosome 3"/>
</dbReference>
<comment type="caution">
    <text evidence="1">The sequence shown here is derived from an EMBL/GenBank/DDBJ whole genome shotgun (WGS) entry which is preliminary data.</text>
</comment>